<feature type="domain" description="HTH cro/C1-type" evidence="1">
    <location>
        <begin position="18"/>
        <end position="65"/>
    </location>
</feature>
<accession>A0A5B2W0Z9</accession>
<protein>
    <submittedName>
        <fullName evidence="2">Helix-turn-helix transcriptional regulator</fullName>
    </submittedName>
</protein>
<dbReference type="Pfam" id="PF12844">
    <property type="entry name" value="HTH_19"/>
    <property type="match status" value="1"/>
</dbReference>
<dbReference type="PROSITE" id="PS50943">
    <property type="entry name" value="HTH_CROC1"/>
    <property type="match status" value="1"/>
</dbReference>
<comment type="caution">
    <text evidence="2">The sequence shown here is derived from an EMBL/GenBank/DDBJ whole genome shotgun (WGS) entry which is preliminary data.</text>
</comment>
<dbReference type="InterPro" id="IPR010982">
    <property type="entry name" value="Lambda_DNA-bd_dom_sf"/>
</dbReference>
<evidence type="ECO:0000259" key="1">
    <source>
        <dbReference type="PROSITE" id="PS50943"/>
    </source>
</evidence>
<evidence type="ECO:0000313" key="2">
    <source>
        <dbReference type="EMBL" id="KAA2244714.1"/>
    </source>
</evidence>
<reference evidence="2 3" key="2">
    <citation type="submission" date="2019-09" db="EMBL/GenBank/DDBJ databases">
        <authorList>
            <person name="Jin C."/>
        </authorList>
    </citation>
    <scope>NUCLEOTIDE SEQUENCE [LARGE SCALE GENOMIC DNA]</scope>
    <source>
        <strain evidence="2 3">BN140078</strain>
    </source>
</reference>
<proteinExistence type="predicted"/>
<sequence>MMATDRYTRELQNFGERLRQIRRTKKLTQADLEMLTGIDPSDISRIENGQKNIEFITIVKFAEAL</sequence>
<dbReference type="EMBL" id="VUOC01000001">
    <property type="protein sequence ID" value="KAA2244714.1"/>
    <property type="molecule type" value="Genomic_DNA"/>
</dbReference>
<dbReference type="Gene3D" id="1.10.260.40">
    <property type="entry name" value="lambda repressor-like DNA-binding domains"/>
    <property type="match status" value="1"/>
</dbReference>
<organism evidence="2 3">
    <name type="scientific">Chitinophaga agrisoli</name>
    <dbReference type="NCBI Taxonomy" id="2607653"/>
    <lineage>
        <taxon>Bacteria</taxon>
        <taxon>Pseudomonadati</taxon>
        <taxon>Bacteroidota</taxon>
        <taxon>Chitinophagia</taxon>
        <taxon>Chitinophagales</taxon>
        <taxon>Chitinophagaceae</taxon>
        <taxon>Chitinophaga</taxon>
    </lineage>
</organism>
<dbReference type="SUPFAM" id="SSF47413">
    <property type="entry name" value="lambda repressor-like DNA-binding domains"/>
    <property type="match status" value="1"/>
</dbReference>
<dbReference type="GO" id="GO:0003677">
    <property type="term" value="F:DNA binding"/>
    <property type="evidence" value="ECO:0007669"/>
    <property type="project" value="InterPro"/>
</dbReference>
<dbReference type="RefSeq" id="WP_149836111.1">
    <property type="nucleotide sequence ID" value="NZ_VUOC01000001.1"/>
</dbReference>
<reference evidence="2 3" key="1">
    <citation type="submission" date="2019-09" db="EMBL/GenBank/DDBJ databases">
        <title>Chitinophaga ginsengihumi sp. nov., isolated from soil of ginseng rhizosphere.</title>
        <authorList>
            <person name="Lee J."/>
        </authorList>
    </citation>
    <scope>NUCLEOTIDE SEQUENCE [LARGE SCALE GENOMIC DNA]</scope>
    <source>
        <strain evidence="2 3">BN140078</strain>
    </source>
</reference>
<keyword evidence="3" id="KW-1185">Reference proteome</keyword>
<dbReference type="InterPro" id="IPR001387">
    <property type="entry name" value="Cro/C1-type_HTH"/>
</dbReference>
<dbReference type="AlphaFoldDB" id="A0A5B2W0Z9"/>
<evidence type="ECO:0000313" key="3">
    <source>
        <dbReference type="Proteomes" id="UP000324611"/>
    </source>
</evidence>
<gene>
    <name evidence="2" type="ORF">F0L74_01705</name>
</gene>
<name>A0A5B2W0Z9_9BACT</name>
<dbReference type="Proteomes" id="UP000324611">
    <property type="component" value="Unassembled WGS sequence"/>
</dbReference>
<dbReference type="CDD" id="cd00093">
    <property type="entry name" value="HTH_XRE"/>
    <property type="match status" value="1"/>
</dbReference>
<dbReference type="SMART" id="SM00530">
    <property type="entry name" value="HTH_XRE"/>
    <property type="match status" value="1"/>
</dbReference>